<feature type="compositionally biased region" description="Basic and acidic residues" evidence="2">
    <location>
        <begin position="200"/>
        <end position="210"/>
    </location>
</feature>
<evidence type="ECO:0008006" key="5">
    <source>
        <dbReference type="Google" id="ProtNLM"/>
    </source>
</evidence>
<name>A0A6J8E253_MYTCO</name>
<accession>A0A6J8E253</accession>
<protein>
    <recommendedName>
        <fullName evidence="5">TIR domain-containing protein</fullName>
    </recommendedName>
</protein>
<organism evidence="3 4">
    <name type="scientific">Mytilus coruscus</name>
    <name type="common">Sea mussel</name>
    <dbReference type="NCBI Taxonomy" id="42192"/>
    <lineage>
        <taxon>Eukaryota</taxon>
        <taxon>Metazoa</taxon>
        <taxon>Spiralia</taxon>
        <taxon>Lophotrochozoa</taxon>
        <taxon>Mollusca</taxon>
        <taxon>Bivalvia</taxon>
        <taxon>Autobranchia</taxon>
        <taxon>Pteriomorphia</taxon>
        <taxon>Mytilida</taxon>
        <taxon>Mytiloidea</taxon>
        <taxon>Mytilidae</taxon>
        <taxon>Mytilinae</taxon>
        <taxon>Mytilus</taxon>
    </lineage>
</organism>
<keyword evidence="1" id="KW-0175">Coiled coil</keyword>
<gene>
    <name evidence="3" type="ORF">MCOR_46023</name>
</gene>
<dbReference type="AlphaFoldDB" id="A0A6J8E253"/>
<evidence type="ECO:0000256" key="2">
    <source>
        <dbReference type="SAM" id="MobiDB-lite"/>
    </source>
</evidence>
<dbReference type="OrthoDB" id="10340831at2759"/>
<feature type="coiled-coil region" evidence="1">
    <location>
        <begin position="23"/>
        <end position="54"/>
    </location>
</feature>
<dbReference type="Gene3D" id="3.40.50.10140">
    <property type="entry name" value="Toll/interleukin-1 receptor homology (TIR) domain"/>
    <property type="match status" value="1"/>
</dbReference>
<feature type="region of interest" description="Disordered" evidence="2">
    <location>
        <begin position="182"/>
        <end position="215"/>
    </location>
</feature>
<dbReference type="EMBL" id="CACVKT020008119">
    <property type="protein sequence ID" value="CAC5413081.1"/>
    <property type="molecule type" value="Genomic_DNA"/>
</dbReference>
<feature type="compositionally biased region" description="Basic and acidic residues" evidence="2">
    <location>
        <begin position="182"/>
        <end position="193"/>
    </location>
</feature>
<evidence type="ECO:0000256" key="1">
    <source>
        <dbReference type="SAM" id="Coils"/>
    </source>
</evidence>
<evidence type="ECO:0000313" key="3">
    <source>
        <dbReference type="EMBL" id="CAC5413081.1"/>
    </source>
</evidence>
<dbReference type="InterPro" id="IPR035897">
    <property type="entry name" value="Toll_tir_struct_dom_sf"/>
</dbReference>
<reference evidence="3 4" key="1">
    <citation type="submission" date="2020-06" db="EMBL/GenBank/DDBJ databases">
        <authorList>
            <person name="Li R."/>
            <person name="Bekaert M."/>
        </authorList>
    </citation>
    <scope>NUCLEOTIDE SEQUENCE [LARGE SCALE GENOMIC DNA]</scope>
    <source>
        <strain evidence="4">wild</strain>
    </source>
</reference>
<dbReference type="Proteomes" id="UP000507470">
    <property type="component" value="Unassembled WGS sequence"/>
</dbReference>
<proteinExistence type="predicted"/>
<sequence length="420" mass="48220">MPIPCISSETRDEVLAIKENNKKENVDKHLLEVENNLKQLLSEKYKNKDELKKELHLLQLCVPVAQLDKCRFSKISRILELKQEVQKTFDLTLFEDAEIYKQSSKCLPPRSHTVSDNRFLFDKSQEKGEPSACLNTKAKATSEEVVKLSRTKELKKDETLFRGQHNVNDQLVSSCNETARTIKDDTTQEDKTKNSSLVKKASETNQDKSSHHSITSKCELFETSSDEKHGNKIPSEEYRSVYDVFGIPVVYTSDVQIEKKLSVICEPVNDVVILHPDKSEDVELAKKILEHLMTIVPGLKGELQNDVFLPGQRIFQVDHLFESLYIFILITPFYSLPESAKLHHQVDMMLHDSLNYVGKKGRIIPVLVEKNIDLPKEFASIKPLKFYLTYAEEQIDKSPYFSKINKLFRTKLNRANSCTS</sequence>
<evidence type="ECO:0000313" key="4">
    <source>
        <dbReference type="Proteomes" id="UP000507470"/>
    </source>
</evidence>
<keyword evidence="4" id="KW-1185">Reference proteome</keyword>